<gene>
    <name evidence="10" type="ORF">B1B05_07640</name>
    <name evidence="11" type="ORF">SAMN05443094_103205</name>
</gene>
<evidence type="ECO:0000256" key="7">
    <source>
        <dbReference type="SAM" id="MobiDB-lite"/>
    </source>
</evidence>
<evidence type="ECO:0000313" key="12">
    <source>
        <dbReference type="Proteomes" id="UP000186385"/>
    </source>
</evidence>
<dbReference type="SMART" id="SM00740">
    <property type="entry name" value="PASTA"/>
    <property type="match status" value="2"/>
</dbReference>
<comment type="subcellular location">
    <subcellularLocation>
        <location evidence="1">Membrane</location>
    </subcellularLocation>
</comment>
<dbReference type="Proteomes" id="UP000215545">
    <property type="component" value="Unassembled WGS sequence"/>
</dbReference>
<dbReference type="CDD" id="cd06576">
    <property type="entry name" value="PASTA_Pbp2x-like_1"/>
    <property type="match status" value="1"/>
</dbReference>
<dbReference type="CDD" id="cd06575">
    <property type="entry name" value="PASTA_Pbp2x-like_2"/>
    <property type="match status" value="1"/>
</dbReference>
<dbReference type="GO" id="GO:0005886">
    <property type="term" value="C:plasma membrane"/>
    <property type="evidence" value="ECO:0007669"/>
    <property type="project" value="TreeGrafter"/>
</dbReference>
<evidence type="ECO:0000256" key="5">
    <source>
        <dbReference type="ARBA" id="ARBA00023136"/>
    </source>
</evidence>
<keyword evidence="8" id="KW-0812">Transmembrane</keyword>
<reference evidence="13" key="2">
    <citation type="submission" date="2017-03" db="EMBL/GenBank/DDBJ databases">
        <title>Bacillus sp. V-88(T) DSM27956, whole genome shotgun sequencing project.</title>
        <authorList>
            <person name="Dastager S.G."/>
            <person name="Neurgaonkar P.S."/>
            <person name="Dharne M.S."/>
        </authorList>
    </citation>
    <scope>NUCLEOTIDE SEQUENCE [LARGE SCALE GENOMIC DNA]</scope>
    <source>
        <strain evidence="13">DSM 25145</strain>
    </source>
</reference>
<dbReference type="Proteomes" id="UP000186385">
    <property type="component" value="Unassembled WGS sequence"/>
</dbReference>
<dbReference type="Gene3D" id="3.90.1310.10">
    <property type="entry name" value="Penicillin-binding protein 2a (Domain 2)"/>
    <property type="match status" value="1"/>
</dbReference>
<dbReference type="STRING" id="1017273.SAMN05443094_103205"/>
<dbReference type="InterPro" id="IPR012338">
    <property type="entry name" value="Beta-lactam/transpept-like"/>
</dbReference>
<reference evidence="11 12" key="1">
    <citation type="submission" date="2017-01" db="EMBL/GenBank/DDBJ databases">
        <authorList>
            <person name="Mah S.A."/>
            <person name="Swanson W.J."/>
            <person name="Moy G.W."/>
            <person name="Vacquier V.D."/>
        </authorList>
    </citation>
    <scope>NUCLEOTIDE SEQUENCE [LARGE SCALE GENOMIC DNA]</scope>
    <source>
        <strain evidence="11 12">NIO-1016</strain>
    </source>
</reference>
<dbReference type="GO" id="GO:0071555">
    <property type="term" value="P:cell wall organization"/>
    <property type="evidence" value="ECO:0007669"/>
    <property type="project" value="TreeGrafter"/>
</dbReference>
<keyword evidence="13" id="KW-1185">Reference proteome</keyword>
<dbReference type="EMBL" id="MWSK01000003">
    <property type="protein sequence ID" value="OXS78467.1"/>
    <property type="molecule type" value="Genomic_DNA"/>
</dbReference>
<dbReference type="PROSITE" id="PS51178">
    <property type="entry name" value="PASTA"/>
    <property type="match status" value="1"/>
</dbReference>
<dbReference type="GO" id="GO:0009002">
    <property type="term" value="F:serine-type D-Ala-D-Ala carboxypeptidase activity"/>
    <property type="evidence" value="ECO:0007669"/>
    <property type="project" value="UniProtKB-EC"/>
</dbReference>
<dbReference type="InterPro" id="IPR005543">
    <property type="entry name" value="PASTA_dom"/>
</dbReference>
<dbReference type="FunFam" id="3.40.710.10:FF:000026">
    <property type="entry name" value="Penicillin-binding protein 1"/>
    <property type="match status" value="1"/>
</dbReference>
<dbReference type="Gene3D" id="3.30.70.2110">
    <property type="match status" value="1"/>
</dbReference>
<dbReference type="RefSeq" id="WP_045851453.1">
    <property type="nucleotide sequence ID" value="NZ_FTLX01000003.1"/>
</dbReference>
<comment type="similarity">
    <text evidence="3">Belongs to the transpeptidase family.</text>
</comment>
<dbReference type="EMBL" id="FTLX01000003">
    <property type="protein sequence ID" value="SIQ62157.1"/>
    <property type="molecule type" value="Genomic_DNA"/>
</dbReference>
<dbReference type="SUPFAM" id="SSF56519">
    <property type="entry name" value="Penicillin binding protein dimerisation domain"/>
    <property type="match status" value="1"/>
</dbReference>
<evidence type="ECO:0000313" key="11">
    <source>
        <dbReference type="EMBL" id="SIQ62157.1"/>
    </source>
</evidence>
<accession>A0A1N6U9B1</accession>
<dbReference type="EC" id="3.4.16.4" evidence="4"/>
<protein>
    <recommendedName>
        <fullName evidence="4">serine-type D-Ala-D-Ala carboxypeptidase</fullName>
        <ecNumber evidence="4">3.4.16.4</ecNumber>
    </recommendedName>
</protein>
<dbReference type="AlphaFoldDB" id="A0A1N6U9B1"/>
<dbReference type="Pfam" id="PF03717">
    <property type="entry name" value="PBP_dimer"/>
    <property type="match status" value="1"/>
</dbReference>
<keyword evidence="8" id="KW-1133">Transmembrane helix</keyword>
<evidence type="ECO:0000313" key="13">
    <source>
        <dbReference type="Proteomes" id="UP000215545"/>
    </source>
</evidence>
<evidence type="ECO:0000313" key="10">
    <source>
        <dbReference type="EMBL" id="OXS78467.1"/>
    </source>
</evidence>
<dbReference type="Pfam" id="PF00905">
    <property type="entry name" value="Transpeptidase"/>
    <property type="match status" value="1"/>
</dbReference>
<dbReference type="PANTHER" id="PTHR30627:SF26">
    <property type="entry name" value="PENICILLIN-BINDING PROTEIN 2B"/>
    <property type="match status" value="1"/>
</dbReference>
<dbReference type="SUPFAM" id="SSF54184">
    <property type="entry name" value="Penicillin-binding protein 2x (pbp-2x), c-terminal domain"/>
    <property type="match status" value="2"/>
</dbReference>
<evidence type="ECO:0000256" key="8">
    <source>
        <dbReference type="SAM" id="Phobius"/>
    </source>
</evidence>
<dbReference type="InterPro" id="IPR050515">
    <property type="entry name" value="Beta-lactam/transpept"/>
</dbReference>
<dbReference type="InterPro" id="IPR001460">
    <property type="entry name" value="PCN-bd_Tpept"/>
</dbReference>
<reference evidence="10" key="3">
    <citation type="submission" date="2017-03" db="EMBL/GenBank/DDBJ databases">
        <authorList>
            <person name="Dastager S.G."/>
            <person name="Neurgaonkar P.S."/>
            <person name="Dharne M.S."/>
        </authorList>
    </citation>
    <scope>NUCLEOTIDE SEQUENCE</scope>
    <source>
        <strain evidence="10">DSM 25145</strain>
    </source>
</reference>
<proteinExistence type="inferred from homology"/>
<comment type="pathway">
    <text evidence="2">Cell wall biogenesis; peptidoglycan biosynthesis.</text>
</comment>
<evidence type="ECO:0000256" key="6">
    <source>
        <dbReference type="ARBA" id="ARBA00034000"/>
    </source>
</evidence>
<feature type="compositionally biased region" description="Basic and acidic residues" evidence="7">
    <location>
        <begin position="722"/>
        <end position="739"/>
    </location>
</feature>
<evidence type="ECO:0000256" key="2">
    <source>
        <dbReference type="ARBA" id="ARBA00004752"/>
    </source>
</evidence>
<evidence type="ECO:0000256" key="1">
    <source>
        <dbReference type="ARBA" id="ARBA00004370"/>
    </source>
</evidence>
<organism evidence="11 12">
    <name type="scientific">Domibacillus enclensis</name>
    <dbReference type="NCBI Taxonomy" id="1017273"/>
    <lineage>
        <taxon>Bacteria</taxon>
        <taxon>Bacillati</taxon>
        <taxon>Bacillota</taxon>
        <taxon>Bacilli</taxon>
        <taxon>Bacillales</taxon>
        <taxon>Bacillaceae</taxon>
        <taxon>Domibacillus</taxon>
    </lineage>
</organism>
<evidence type="ECO:0000256" key="4">
    <source>
        <dbReference type="ARBA" id="ARBA00012448"/>
    </source>
</evidence>
<dbReference type="Gene3D" id="2.20.70.70">
    <property type="match status" value="1"/>
</dbReference>
<dbReference type="OrthoDB" id="9804124at2"/>
<dbReference type="GO" id="GO:0008658">
    <property type="term" value="F:penicillin binding"/>
    <property type="evidence" value="ECO:0007669"/>
    <property type="project" value="InterPro"/>
</dbReference>
<name>A0A1N6U9B1_9BACI</name>
<evidence type="ECO:0000256" key="3">
    <source>
        <dbReference type="ARBA" id="ARBA00007171"/>
    </source>
</evidence>
<dbReference type="SUPFAM" id="SSF56601">
    <property type="entry name" value="beta-lactamase/transpeptidase-like"/>
    <property type="match status" value="1"/>
</dbReference>
<sequence length="739" mass="81238">MIENRNNRKIGAAILYTGFALLFFILFFRVVYIQATGTADGHELKNEALAKYMRTGVLEASRGTIYDTNGEVIAEDTTSFTIAAILDDSVTTNPEEPKHVVDYEKTASVLAKYIEMDEAEILERLKKDGDPFQVEFGSAGRGLSNSVKSKLEEENLPGITFIRQAKRFYPNGTFASHLIGFAQRIEKEDEEGNITYEMQGQMGIEKSYEKYLKGVDGKIKYTSDLWGYLLPEKEEMVLEPEDGDHMYLTIDSKIQTFVEDALSEVEAQYEPEKAFAIVAEAKTGKILAMSQRPTFHPGTREGLDTNWMNDLVEYSYEPGSTMKIFTLAAAIEEGTFNADATYQSGRYKIGSASVGDHNSGAGWGEITYAEGIQRSSNVAIANMLQQMTPGVFRQYLEDFHFGEKTGIELPSEASGSIVYNYPIEQITTAFGQGTTVNALQILQASTAIANGGKMMKPYIIDKIVDDTTGETIVNTEPDVVGEPISEETAKETLDVLESVVTAEHGTGKPYHIEGYDVAGKTGTAQIIGEDGSYLTGANNYLFSFIGMAPKDDPELIVYVGVSQPNLENESGSAPVSKIFNPVMRNSLQYLNVRPDENITSDTVKLADFEGEKTYKAREAYEKAGLDPVIIGTGNEIIKQVPEADGRLLQGEKAVLLTSENWTMPDVTGWAMRDVMKVAQAAGLKISYSGTGYVTTQNIKPDQPIEEGQKLIIELEQPGSAEEANKNADAESDQLKSDEE</sequence>
<dbReference type="PANTHER" id="PTHR30627">
    <property type="entry name" value="PEPTIDOGLYCAN D,D-TRANSPEPTIDASE"/>
    <property type="match status" value="1"/>
</dbReference>
<keyword evidence="5 8" id="KW-0472">Membrane</keyword>
<dbReference type="Pfam" id="PF03793">
    <property type="entry name" value="PASTA"/>
    <property type="match status" value="2"/>
</dbReference>
<feature type="region of interest" description="Disordered" evidence="7">
    <location>
        <begin position="715"/>
        <end position="739"/>
    </location>
</feature>
<dbReference type="InterPro" id="IPR036138">
    <property type="entry name" value="PBP_dimer_sf"/>
</dbReference>
<comment type="catalytic activity">
    <reaction evidence="6">
        <text>Preferential cleavage: (Ac)2-L-Lys-D-Ala-|-D-Ala. Also transpeptidation of peptidyl-alanyl moieties that are N-acyl substituents of D-alanine.</text>
        <dbReference type="EC" id="3.4.16.4"/>
    </reaction>
</comment>
<evidence type="ECO:0000259" key="9">
    <source>
        <dbReference type="PROSITE" id="PS51178"/>
    </source>
</evidence>
<feature type="domain" description="PASTA" evidence="9">
    <location>
        <begin position="657"/>
        <end position="716"/>
    </location>
</feature>
<dbReference type="UniPathway" id="UPA00219"/>
<dbReference type="Gene3D" id="3.40.710.10">
    <property type="entry name" value="DD-peptidase/beta-lactamase superfamily"/>
    <property type="match status" value="1"/>
</dbReference>
<dbReference type="GO" id="GO:0009252">
    <property type="term" value="P:peptidoglycan biosynthetic process"/>
    <property type="evidence" value="ECO:0007669"/>
    <property type="project" value="UniProtKB-UniPathway"/>
</dbReference>
<dbReference type="InterPro" id="IPR005311">
    <property type="entry name" value="PBP_dimer"/>
</dbReference>
<feature type="transmembrane region" description="Helical" evidence="8">
    <location>
        <begin position="12"/>
        <end position="32"/>
    </location>
</feature>